<geneLocation type="plasmid" evidence="1">
    <name>p205880-2FIIK</name>
</geneLocation>
<organism evidence="1">
    <name type="scientific">Klebsiella pneumoniae</name>
    <dbReference type="NCBI Taxonomy" id="573"/>
    <lineage>
        <taxon>Bacteria</taxon>
        <taxon>Pseudomonadati</taxon>
        <taxon>Pseudomonadota</taxon>
        <taxon>Gammaproteobacteria</taxon>
        <taxon>Enterobacterales</taxon>
        <taxon>Enterobacteriaceae</taxon>
        <taxon>Klebsiella/Raoultella group</taxon>
        <taxon>Klebsiella</taxon>
        <taxon>Klebsiella pneumoniae complex</taxon>
    </lineage>
</organism>
<reference evidence="1" key="1">
    <citation type="submission" date="2019-12" db="EMBL/GenBank/DDBJ databases">
        <title>Complete sequence of Tn6502.</title>
        <authorList>
            <person name="Zhou D."/>
        </authorList>
    </citation>
    <scope>NUCLEOTIDE SEQUENCE</scope>
    <source>
        <strain evidence="1">N201205880</strain>
        <plasmid evidence="1">p205880-2FIIK</plasmid>
    </source>
</reference>
<evidence type="ECO:0000313" key="1">
    <source>
        <dbReference type="EMBL" id="QIS36796.1"/>
    </source>
</evidence>
<sequence>MMMPVRKQKIAVLCINTPYKASESPINNTIKTGHMLNNRNK</sequence>
<protein>
    <submittedName>
        <fullName evidence="1">Uncharacterized protein</fullName>
    </submittedName>
</protein>
<proteinExistence type="predicted"/>
<accession>A0A6H0AA33</accession>
<dbReference type="EMBL" id="MN824002">
    <property type="protein sequence ID" value="QIS36796.1"/>
    <property type="molecule type" value="Genomic_DNA"/>
</dbReference>
<name>A0A6H0AA33_KLEPN</name>
<dbReference type="AlphaFoldDB" id="A0A6H0AA33"/>
<keyword evidence="1" id="KW-0614">Plasmid</keyword>